<dbReference type="EMBL" id="LSCQ01000027">
    <property type="protein sequence ID" value="KXB37337.1"/>
    <property type="molecule type" value="Genomic_DNA"/>
</dbReference>
<dbReference type="AlphaFoldDB" id="A0A133Y296"/>
<dbReference type="Proteomes" id="UP000070422">
    <property type="component" value="Unassembled WGS sequence"/>
</dbReference>
<reference evidence="1 2" key="1">
    <citation type="submission" date="2016-01" db="EMBL/GenBank/DDBJ databases">
        <authorList>
            <person name="Oliw E.H."/>
        </authorList>
    </citation>
    <scope>NUCLEOTIDE SEQUENCE [LARGE SCALE GENOMIC DNA]</scope>
    <source>
        <strain evidence="1 2">KA00635</strain>
    </source>
</reference>
<name>A0A133Y296_9LACT</name>
<organism evidence="1 2">
    <name type="scientific">Aerococcus christensenii</name>
    <dbReference type="NCBI Taxonomy" id="87541"/>
    <lineage>
        <taxon>Bacteria</taxon>
        <taxon>Bacillati</taxon>
        <taxon>Bacillota</taxon>
        <taxon>Bacilli</taxon>
        <taxon>Lactobacillales</taxon>
        <taxon>Aerococcaceae</taxon>
        <taxon>Aerococcus</taxon>
    </lineage>
</organism>
<gene>
    <name evidence="1" type="ORF">HMPREF3187_00603</name>
</gene>
<evidence type="ECO:0000313" key="2">
    <source>
        <dbReference type="Proteomes" id="UP000070422"/>
    </source>
</evidence>
<protein>
    <submittedName>
        <fullName evidence="1">Uncharacterized protein</fullName>
    </submittedName>
</protein>
<sequence length="55" mass="6536">MPSLLFKLSLLWEFLPANSTQTKLAIFLWKGQLIYPEKKEVRETLTPKPFWKTVK</sequence>
<evidence type="ECO:0000313" key="1">
    <source>
        <dbReference type="EMBL" id="KXB37337.1"/>
    </source>
</evidence>
<accession>A0A133Y296</accession>
<proteinExistence type="predicted"/>
<comment type="caution">
    <text evidence="1">The sequence shown here is derived from an EMBL/GenBank/DDBJ whole genome shotgun (WGS) entry which is preliminary data.</text>
</comment>